<dbReference type="Proteomes" id="UP000192721">
    <property type="component" value="Unassembled WGS sequence"/>
</dbReference>
<dbReference type="InterPro" id="IPR044855">
    <property type="entry name" value="CoA-Trfase_III_dom3_sf"/>
</dbReference>
<dbReference type="InterPro" id="IPR023606">
    <property type="entry name" value="CoA-Trfase_III_dom_1_sf"/>
</dbReference>
<dbReference type="Pfam" id="PF02515">
    <property type="entry name" value="CoA_transf_3"/>
    <property type="match status" value="2"/>
</dbReference>
<dbReference type="Gene3D" id="3.40.50.10540">
    <property type="entry name" value="Crotonobetainyl-coa:carnitine coa-transferase, domain 1"/>
    <property type="match status" value="2"/>
</dbReference>
<dbReference type="PANTHER" id="PTHR48228:SF4">
    <property type="entry name" value="BLR3030 PROTEIN"/>
    <property type="match status" value="1"/>
</dbReference>
<proteinExistence type="predicted"/>
<organism evidence="1 2">
    <name type="scientific">Chromobacterium haemolyticum</name>
    <dbReference type="NCBI Taxonomy" id="394935"/>
    <lineage>
        <taxon>Bacteria</taxon>
        <taxon>Pseudomonadati</taxon>
        <taxon>Pseudomonadota</taxon>
        <taxon>Betaproteobacteria</taxon>
        <taxon>Neisseriales</taxon>
        <taxon>Chromobacteriaceae</taxon>
        <taxon>Chromobacterium</taxon>
    </lineage>
</organism>
<dbReference type="Gene3D" id="3.30.1540.10">
    <property type="entry name" value="formyl-coa transferase, domain 3"/>
    <property type="match status" value="1"/>
</dbReference>
<dbReference type="RefSeq" id="WP_081554952.1">
    <property type="nucleotide sequence ID" value="NZ_MUKV01000005.1"/>
</dbReference>
<evidence type="ECO:0000313" key="2">
    <source>
        <dbReference type="Proteomes" id="UP000192721"/>
    </source>
</evidence>
<accession>A0A1W0D5U2</accession>
<comment type="caution">
    <text evidence="1">The sequence shown here is derived from an EMBL/GenBank/DDBJ whole genome shotgun (WGS) entry which is preliminary data.</text>
</comment>
<gene>
    <name evidence="1" type="ORF">B0T45_06235</name>
</gene>
<sequence>MTTLNGQQALAQLWAAAALDPSALERAQLPTGPAPLPSSFAVGALAQASIGASALMAAEFWRLRGGAAQTVTVDLAHAAAEFRSERYLRVDGAPAPELWDAIAGPYRCGDGRWVRIHTNFPHHRDGILRLLGCRHDKDSVAAALQGWRAFEFEQAVAERGLVATAMRSFDEWDRHPQGQAVAALPLLDIERIGDAPPLARPFAPRPLQGIRVLDLTRIIAGPVGGRVLAAHGADVLRVTSPRLPSIPPLDIDTGRGKLNAELDLRQAADGEQLRRLLAEADVFIQGYRPGGLAALGFGPEQAARLRPGIVYASLSAYGHTGPWAGRRGFDSLVQTASGFNHAEAKAFDDERPRALPAQALDHAAGYLLAFGVIAALARQAQEGGSWQVRVSLAQTGHWLRQLGADSAGCAAADPGLEQIAPWLADYPSGFGALRAVRHAAQLSLTPAHWVLPSTPLGSHAAEWLPR</sequence>
<dbReference type="PANTHER" id="PTHR48228">
    <property type="entry name" value="SUCCINYL-COA--D-CITRAMALATE COA-TRANSFERASE"/>
    <property type="match status" value="1"/>
</dbReference>
<dbReference type="GO" id="GO:0003824">
    <property type="term" value="F:catalytic activity"/>
    <property type="evidence" value="ECO:0007669"/>
    <property type="project" value="InterPro"/>
</dbReference>
<dbReference type="AlphaFoldDB" id="A0A1W0D5U2"/>
<reference evidence="1 2" key="1">
    <citation type="submission" date="2017-02" db="EMBL/GenBank/DDBJ databases">
        <title>Chromobacterium haemolyticum H5244.</title>
        <authorList>
            <person name="Gulvik C.A."/>
        </authorList>
    </citation>
    <scope>NUCLEOTIDE SEQUENCE [LARGE SCALE GENOMIC DNA]</scope>
    <source>
        <strain evidence="1 2">H5244</strain>
    </source>
</reference>
<protein>
    <submittedName>
        <fullName evidence="1">Carnitine dehydratase</fullName>
    </submittedName>
</protein>
<evidence type="ECO:0000313" key="1">
    <source>
        <dbReference type="EMBL" id="OQS42381.1"/>
    </source>
</evidence>
<dbReference type="InterPro" id="IPR003673">
    <property type="entry name" value="CoA-Trfase_fam_III"/>
</dbReference>
<dbReference type="EMBL" id="MUKV01000005">
    <property type="protein sequence ID" value="OQS42381.1"/>
    <property type="molecule type" value="Genomic_DNA"/>
</dbReference>
<dbReference type="InterPro" id="IPR050509">
    <property type="entry name" value="CoA-transferase_III"/>
</dbReference>
<dbReference type="SUPFAM" id="SSF89796">
    <property type="entry name" value="CoA-transferase family III (CaiB/BaiF)"/>
    <property type="match status" value="2"/>
</dbReference>
<name>A0A1W0D5U2_9NEIS</name>